<evidence type="ECO:0000313" key="8">
    <source>
        <dbReference type="EMBL" id="EDO46792.1"/>
    </source>
</evidence>
<evidence type="ECO:0000256" key="3">
    <source>
        <dbReference type="ARBA" id="ARBA00022448"/>
    </source>
</evidence>
<feature type="transmembrane region" description="Helical" evidence="7">
    <location>
        <begin position="81"/>
        <end position="108"/>
    </location>
</feature>
<dbReference type="PANTHER" id="PTHR31326">
    <property type="entry name" value="PROTEIN CLT2, CHLOROPLASTIC"/>
    <property type="match status" value="1"/>
</dbReference>
<feature type="transmembrane region" description="Helical" evidence="7">
    <location>
        <begin position="177"/>
        <end position="196"/>
    </location>
</feature>
<dbReference type="PhylomeDB" id="A7RP47"/>
<dbReference type="AlphaFoldDB" id="A7RP47"/>
<sequence length="378" mass="41751">MEQQNEKAKLLCPHPLDIQVLHRSKRKSCARDLILLFLAIAGQTGQNVMLPMWVDSAGSTNASMSSHDFPSHDFRPFTDQYFILFISSLVFALVFGPIALVKVWLYPVQEYKYSRAPQRYLVPVGAVYGLSAVCIVFGASGERTAPYLQSILSTANIPATLLIRFIALKKIPTKRKFVCAIVTLLSLSLCLMPSIIPTIDPRQHSDQGGAKGVAGVLWPMCFMLGFVLLAVAYILIEYAVSMVSASSSKPPDVMHMIGSTNFYQFLTLALCFWVDAIPGFGSTNSIAEVWKKRGCNLCSHCRGNAIITYIGTIYPLEGEGATCVAIVQAIVTPLGFLFWTLFKEQPGFHWQPEVSITTWFNIVGLVIMVPSIYIYNTG</sequence>
<keyword evidence="3" id="KW-0813">Transport</keyword>
<dbReference type="eggNOG" id="ENOG502RB7Q">
    <property type="taxonomic scope" value="Eukaryota"/>
</dbReference>
<feature type="transmembrane region" description="Helical" evidence="7">
    <location>
        <begin position="216"/>
        <end position="240"/>
    </location>
</feature>
<name>A7RP47_NEMVE</name>
<feature type="transmembrane region" description="Helical" evidence="7">
    <location>
        <begin position="120"/>
        <end position="141"/>
    </location>
</feature>
<protein>
    <submittedName>
        <fullName evidence="8">Uncharacterized protein</fullName>
    </submittedName>
</protein>
<dbReference type="InParanoid" id="A7RP47"/>
<dbReference type="GO" id="GO:0034635">
    <property type="term" value="P:glutathione transport"/>
    <property type="evidence" value="ECO:0000318"/>
    <property type="project" value="GO_Central"/>
</dbReference>
<accession>A7RP47</accession>
<feature type="transmembrane region" description="Helical" evidence="7">
    <location>
        <begin position="324"/>
        <end position="342"/>
    </location>
</feature>
<dbReference type="GO" id="GO:0016020">
    <property type="term" value="C:membrane"/>
    <property type="evidence" value="ECO:0007669"/>
    <property type="project" value="UniProtKB-SubCell"/>
</dbReference>
<evidence type="ECO:0000256" key="1">
    <source>
        <dbReference type="ARBA" id="ARBA00004141"/>
    </source>
</evidence>
<dbReference type="OMA" id="WACILAM"/>
<feature type="transmembrane region" description="Helical" evidence="7">
    <location>
        <begin position="33"/>
        <end position="54"/>
    </location>
</feature>
<comment type="similarity">
    <text evidence="2">Belongs to the CRT-like transporter family.</text>
</comment>
<evidence type="ECO:0000313" key="9">
    <source>
        <dbReference type="Proteomes" id="UP000001593"/>
    </source>
</evidence>
<keyword evidence="5 7" id="KW-1133">Transmembrane helix</keyword>
<evidence type="ECO:0000256" key="7">
    <source>
        <dbReference type="SAM" id="Phobius"/>
    </source>
</evidence>
<dbReference type="PANTHER" id="PTHR31326:SF1">
    <property type="entry name" value="PROTEIN CLT2, CHLOROPLASTIC"/>
    <property type="match status" value="1"/>
</dbReference>
<organism evidence="8 9">
    <name type="scientific">Nematostella vectensis</name>
    <name type="common">Starlet sea anemone</name>
    <dbReference type="NCBI Taxonomy" id="45351"/>
    <lineage>
        <taxon>Eukaryota</taxon>
        <taxon>Metazoa</taxon>
        <taxon>Cnidaria</taxon>
        <taxon>Anthozoa</taxon>
        <taxon>Hexacorallia</taxon>
        <taxon>Actiniaria</taxon>
        <taxon>Edwardsiidae</taxon>
        <taxon>Nematostella</taxon>
    </lineage>
</organism>
<keyword evidence="6 7" id="KW-0472">Membrane</keyword>
<evidence type="ECO:0000256" key="5">
    <source>
        <dbReference type="ARBA" id="ARBA00022989"/>
    </source>
</evidence>
<keyword evidence="4 7" id="KW-0812">Transmembrane</keyword>
<feature type="transmembrane region" description="Helical" evidence="7">
    <location>
        <begin position="147"/>
        <end position="165"/>
    </location>
</feature>
<dbReference type="GO" id="GO:0022857">
    <property type="term" value="F:transmembrane transporter activity"/>
    <property type="evidence" value="ECO:0000318"/>
    <property type="project" value="GO_Central"/>
</dbReference>
<dbReference type="HOGENOM" id="CLU_056438_0_0_1"/>
<reference evidence="8 9" key="1">
    <citation type="journal article" date="2007" name="Science">
        <title>Sea anemone genome reveals ancestral eumetazoan gene repertoire and genomic organization.</title>
        <authorList>
            <person name="Putnam N.H."/>
            <person name="Srivastava M."/>
            <person name="Hellsten U."/>
            <person name="Dirks B."/>
            <person name="Chapman J."/>
            <person name="Salamov A."/>
            <person name="Terry A."/>
            <person name="Shapiro H."/>
            <person name="Lindquist E."/>
            <person name="Kapitonov V.V."/>
            <person name="Jurka J."/>
            <person name="Genikhovich G."/>
            <person name="Grigoriev I.V."/>
            <person name="Lucas S.M."/>
            <person name="Steele R.E."/>
            <person name="Finnerty J.R."/>
            <person name="Technau U."/>
            <person name="Martindale M.Q."/>
            <person name="Rokhsar D.S."/>
        </authorList>
    </citation>
    <scope>NUCLEOTIDE SEQUENCE [LARGE SCALE GENOMIC DNA]</scope>
    <source>
        <strain evidence="9">CH2 X CH6</strain>
    </source>
</reference>
<evidence type="ECO:0000256" key="4">
    <source>
        <dbReference type="ARBA" id="ARBA00022692"/>
    </source>
</evidence>
<keyword evidence="9" id="KW-1185">Reference proteome</keyword>
<dbReference type="EMBL" id="DS469524">
    <property type="protein sequence ID" value="EDO46792.1"/>
    <property type="molecule type" value="Genomic_DNA"/>
</dbReference>
<feature type="transmembrane region" description="Helical" evidence="7">
    <location>
        <begin position="354"/>
        <end position="375"/>
    </location>
</feature>
<dbReference type="InterPro" id="IPR013936">
    <property type="entry name" value="CRT-like"/>
</dbReference>
<dbReference type="Proteomes" id="UP000001593">
    <property type="component" value="Unassembled WGS sequence"/>
</dbReference>
<comment type="subcellular location">
    <subcellularLocation>
        <location evidence="1">Membrane</location>
        <topology evidence="1">Multi-pass membrane protein</topology>
    </subcellularLocation>
</comment>
<gene>
    <name evidence="8" type="ORF">NEMVEDRAFT_v1g239708</name>
</gene>
<evidence type="ECO:0000256" key="6">
    <source>
        <dbReference type="ARBA" id="ARBA00023136"/>
    </source>
</evidence>
<proteinExistence type="inferred from homology"/>
<evidence type="ECO:0000256" key="2">
    <source>
        <dbReference type="ARBA" id="ARBA00006690"/>
    </source>
</evidence>